<dbReference type="Proteomes" id="UP000658997">
    <property type="component" value="Unassembled WGS sequence"/>
</dbReference>
<dbReference type="AlphaFoldDB" id="A0A8H8QGA4"/>
<dbReference type="Pfam" id="PF09350">
    <property type="entry name" value="DJC28_CD"/>
    <property type="match status" value="1"/>
</dbReference>
<proteinExistence type="predicted"/>
<feature type="region of interest" description="Disordered" evidence="2">
    <location>
        <begin position="374"/>
        <end position="402"/>
    </location>
</feature>
<feature type="region of interest" description="Disordered" evidence="2">
    <location>
        <begin position="722"/>
        <end position="753"/>
    </location>
</feature>
<dbReference type="PANTHER" id="PTHR39394">
    <property type="entry name" value="YALI0E31793P"/>
    <property type="match status" value="1"/>
</dbReference>
<dbReference type="InterPro" id="IPR018961">
    <property type="entry name" value="DnaJ_homolog_subfam-C_membr-28"/>
</dbReference>
<reference evidence="4" key="1">
    <citation type="submission" date="2018-08" db="EMBL/GenBank/DDBJ databases">
        <authorList>
            <person name="Guldener U."/>
        </authorList>
    </citation>
    <scope>NUCLEOTIDE SEQUENCE</scope>
    <source>
        <strain evidence="4">UB2</strain>
    </source>
</reference>
<feature type="region of interest" description="Disordered" evidence="2">
    <location>
        <begin position="784"/>
        <end position="804"/>
    </location>
</feature>
<evidence type="ECO:0000256" key="2">
    <source>
        <dbReference type="SAM" id="MobiDB-lite"/>
    </source>
</evidence>
<feature type="domain" description="CCHC-type" evidence="3">
    <location>
        <begin position="313"/>
        <end position="328"/>
    </location>
</feature>
<name>A0A8H8QGA4_9BASI</name>
<keyword evidence="1" id="KW-0479">Metal-binding</keyword>
<evidence type="ECO:0000259" key="3">
    <source>
        <dbReference type="PROSITE" id="PS50158"/>
    </source>
</evidence>
<dbReference type="GO" id="GO:0008270">
    <property type="term" value="F:zinc ion binding"/>
    <property type="evidence" value="ECO:0007669"/>
    <property type="project" value="UniProtKB-KW"/>
</dbReference>
<evidence type="ECO:0000313" key="4">
    <source>
        <dbReference type="EMBL" id="SYW73858.1"/>
    </source>
</evidence>
<dbReference type="EMBL" id="ULHB01000001">
    <property type="protein sequence ID" value="SYW73858.1"/>
    <property type="molecule type" value="Genomic_DNA"/>
</dbReference>
<dbReference type="GO" id="GO:0003676">
    <property type="term" value="F:nucleic acid binding"/>
    <property type="evidence" value="ECO:0007669"/>
    <property type="project" value="InterPro"/>
</dbReference>
<gene>
    <name evidence="4" type="ORF">UBRO2_00133</name>
</gene>
<evidence type="ECO:0000313" key="5">
    <source>
        <dbReference type="Proteomes" id="UP000658997"/>
    </source>
</evidence>
<dbReference type="InterPro" id="IPR001878">
    <property type="entry name" value="Znf_CCHC"/>
</dbReference>
<protein>
    <recommendedName>
        <fullName evidence="3">CCHC-type domain-containing protein</fullName>
    </recommendedName>
</protein>
<organism evidence="4 5">
    <name type="scientific">Ustilago bromivora</name>
    <dbReference type="NCBI Taxonomy" id="307758"/>
    <lineage>
        <taxon>Eukaryota</taxon>
        <taxon>Fungi</taxon>
        <taxon>Dikarya</taxon>
        <taxon>Basidiomycota</taxon>
        <taxon>Ustilaginomycotina</taxon>
        <taxon>Ustilaginomycetes</taxon>
        <taxon>Ustilaginales</taxon>
        <taxon>Ustilaginaceae</taxon>
        <taxon>Ustilago</taxon>
    </lineage>
</organism>
<sequence length="829" mass="91225">MPPVCSNISHHHASSTGPALVPATGQTHVSDKSTTLTTRHFQDNDSSVDLTSDQDSTDNPAIASSTSQHKDGSDETMEDSLLAEPDQRAFQPIFTGRLIWSATRSDKPIAPFEELPIPKSDHARVPPCTVCWQFTHNFNLNWEEDITQGSLRLQARQQLQAKGFPSPACVVNFPRGTGCNHFVEIMVPSDQLAALSDISLVFNKTSLQRVLVGSALPRNYLALEILDIPQTNAPTATTCYMAHSLKTYAQVHDVWVCQVSYPNDPRPPADTNIFIALISTPAGDEGGLDLVRLHAIPGYVQILTNEYCPGRLCHKCHHPGHIAAACPSATHDAGDKVAAAQQADETERGANNLDYASGFSRTATDSLVAESATGSFVSPGYNGEHEDGRKLPKTPDQKPWRAVYVRPPSSILGAEEGFTPSIYYGQFLKSHSSSSSPTNPASDIRSKLKAAGLNPSSLPLDDPKAMSKLRSGIKTFERQGKLVRARDSVLDYQLSQSSPSISSTAGEGKGDELSDVNQNLQLQLGHAQGWDSVVEKRIKAAYEAGLFRENKLRGQPLKRDMDDKNPFLAREEYFMNRIVKRQGAAPPWVGLNMELETELASWRDRLVDAWVRRASRMITTSSTLSAGLKPLEGEVGEGLKDGERALLNTARRYRDEEWEQRERSFHQHELKRLNELIRRHNHLAPFTARKGLMVLDVELGSMYDRAVPRLVQEISSILRQKLDPGSGGTKDGWDEHLKRERAGGGGGVPTYDMWGREVTSRQQQREGEKGSLHDWWGNAVGSRSDAKYGEQASGNARGEGGGRDERVQSLGLVAAIQKSLQWARERIGA</sequence>
<dbReference type="PROSITE" id="PS50158">
    <property type="entry name" value="ZF_CCHC"/>
    <property type="match status" value="1"/>
</dbReference>
<feature type="compositionally biased region" description="Polar residues" evidence="2">
    <location>
        <begin position="24"/>
        <end position="67"/>
    </location>
</feature>
<feature type="region of interest" description="Disordered" evidence="2">
    <location>
        <begin position="494"/>
        <end position="513"/>
    </location>
</feature>
<keyword evidence="5" id="KW-1185">Reference proteome</keyword>
<dbReference type="PANTHER" id="PTHR39394:SF1">
    <property type="entry name" value="DNAJ HOMOLOGUE SUBFAMILY C MEMBER 28 CONSERVED DOMAIN-CONTAINING PROTEIN"/>
    <property type="match status" value="1"/>
</dbReference>
<feature type="compositionally biased region" description="Basic and acidic residues" evidence="2">
    <location>
        <begin position="731"/>
        <end position="742"/>
    </location>
</feature>
<accession>A0A8H8QGA4</accession>
<keyword evidence="1" id="KW-0863">Zinc-finger</keyword>
<keyword evidence="1" id="KW-0862">Zinc</keyword>
<feature type="region of interest" description="Disordered" evidence="2">
    <location>
        <begin position="1"/>
        <end position="86"/>
    </location>
</feature>
<feature type="compositionally biased region" description="Basic and acidic residues" evidence="2">
    <location>
        <begin position="383"/>
        <end position="399"/>
    </location>
</feature>
<comment type="caution">
    <text evidence="4">The sequence shown here is derived from an EMBL/GenBank/DDBJ whole genome shotgun (WGS) entry which is preliminary data.</text>
</comment>
<evidence type="ECO:0000256" key="1">
    <source>
        <dbReference type="PROSITE-ProRule" id="PRU00047"/>
    </source>
</evidence>